<dbReference type="RefSeq" id="WP_144310722.1">
    <property type="nucleotide sequence ID" value="NZ_VMNK01000016.1"/>
</dbReference>
<evidence type="ECO:0000313" key="1">
    <source>
        <dbReference type="EMBL" id="TVO52632.1"/>
    </source>
</evidence>
<dbReference type="Proteomes" id="UP000319502">
    <property type="component" value="Unassembled WGS sequence"/>
</dbReference>
<organism evidence="1 2">
    <name type="scientific">Denitromonas halophila</name>
    <dbReference type="NCBI Taxonomy" id="1629404"/>
    <lineage>
        <taxon>Bacteria</taxon>
        <taxon>Pseudomonadati</taxon>
        <taxon>Pseudomonadota</taxon>
        <taxon>Betaproteobacteria</taxon>
        <taxon>Rhodocyclales</taxon>
        <taxon>Zoogloeaceae</taxon>
        <taxon>Denitromonas</taxon>
    </lineage>
</organism>
<dbReference type="Pfam" id="PF14568">
    <property type="entry name" value="SUKH_6"/>
    <property type="match status" value="1"/>
</dbReference>
<protein>
    <recommendedName>
        <fullName evidence="3">SMI1/KNR4 family protein</fullName>
    </recommendedName>
</protein>
<evidence type="ECO:0008006" key="3">
    <source>
        <dbReference type="Google" id="ProtNLM"/>
    </source>
</evidence>
<name>A0A557QIA7_9RHOO</name>
<evidence type="ECO:0000313" key="2">
    <source>
        <dbReference type="Proteomes" id="UP000319502"/>
    </source>
</evidence>
<reference evidence="1 2" key="1">
    <citation type="submission" date="2019-07" db="EMBL/GenBank/DDBJ databases">
        <title>The pathways for chlorine oxyanion respiration interact through the shared metabolite chlorate.</title>
        <authorList>
            <person name="Barnum T.P."/>
            <person name="Cheng Y."/>
            <person name="Hill K.A."/>
            <person name="Lucas L.N."/>
            <person name="Carlson H.K."/>
            <person name="Coates J.D."/>
        </authorList>
    </citation>
    <scope>NUCLEOTIDE SEQUENCE [LARGE SCALE GENOMIC DNA]</scope>
    <source>
        <strain evidence="1 2">SFB-3</strain>
    </source>
</reference>
<gene>
    <name evidence="1" type="ORF">FHP91_16990</name>
</gene>
<dbReference type="SUPFAM" id="SSF160631">
    <property type="entry name" value="SMI1/KNR4-like"/>
    <property type="match status" value="1"/>
</dbReference>
<dbReference type="Gene3D" id="3.40.1580.10">
    <property type="entry name" value="SMI1/KNR4-like"/>
    <property type="match status" value="1"/>
</dbReference>
<accession>A0A557QIA7</accession>
<dbReference type="AlphaFoldDB" id="A0A557QIA7"/>
<proteinExistence type="predicted"/>
<dbReference type="OrthoDB" id="5572373at2"/>
<dbReference type="InterPro" id="IPR037883">
    <property type="entry name" value="Knr4/Smi1-like_sf"/>
</dbReference>
<dbReference type="EMBL" id="VMNK01000016">
    <property type="protein sequence ID" value="TVO52632.1"/>
    <property type="molecule type" value="Genomic_DNA"/>
</dbReference>
<sequence length="177" mass="19939">MSIKQLQEVLIPPDEAIESGKGQEWGKITSKFGAPLPTDYMQFVELYGSGEIGGWLTVFNPFSKNPNISLLEQFFCVLSSISEIKKEFPESCPYPLLFEPGGLLPWGISIDGDIYCWSTSGSSGKWKIVIIGRHSEPEEFQYSFSEFLSEAIKGNVESYTIPQEWKNSQVNFVSYQL</sequence>
<keyword evidence="2" id="KW-1185">Reference proteome</keyword>
<comment type="caution">
    <text evidence="1">The sequence shown here is derived from an EMBL/GenBank/DDBJ whole genome shotgun (WGS) entry which is preliminary data.</text>
</comment>